<accession>A0A137SID4</accession>
<dbReference type="Proteomes" id="UP000070282">
    <property type="component" value="Unassembled WGS sequence"/>
</dbReference>
<sequence length="307" mass="33321">MITGRAGIGVLWLLLAGLALTVSAQESEPEPGQGTQQAMESRATAVTGLGEWSLARMFPERAVWLDLDDDSRALALFQPELKTPARGALIVLANEGQTAAEGLAGGLLDTLAERGVAVMTLGLRPPPESVVRRRQQRLVPEPQEPAPPEDDQLQSSVMIDVAEEEALEEVMSDYRNSIRELLDAAAGELQRRGYERPAVSGIGWSADYVTAWALGQGALSGVIWLAPRFSGERLPELPAMLSADRPWRVLDLHAMDDAGRHPAVARAAALAREQVSGYRRQPMALSNPPQRADAERVASRIQAWMNR</sequence>
<dbReference type="AlphaFoldDB" id="A0A137SID4"/>
<evidence type="ECO:0000256" key="1">
    <source>
        <dbReference type="SAM" id="MobiDB-lite"/>
    </source>
</evidence>
<protein>
    <recommendedName>
        <fullName evidence="4">DUF3530 family protein</fullName>
    </recommendedName>
</protein>
<evidence type="ECO:0008006" key="4">
    <source>
        <dbReference type="Google" id="ProtNLM"/>
    </source>
</evidence>
<name>A0A137SID4_9GAMM</name>
<dbReference type="PATRIC" id="fig|1306954.6.peg.249"/>
<proteinExistence type="predicted"/>
<dbReference type="EMBL" id="LOCO01000001">
    <property type="protein sequence ID" value="KXO12207.1"/>
    <property type="molecule type" value="Genomic_DNA"/>
</dbReference>
<dbReference type="InterPro" id="IPR029058">
    <property type="entry name" value="AB_hydrolase_fold"/>
</dbReference>
<dbReference type="InterPro" id="IPR022529">
    <property type="entry name" value="DUF3530"/>
</dbReference>
<gene>
    <name evidence="2" type="ORF">J122_254</name>
</gene>
<organism evidence="2 3">
    <name type="scientific">Marinobacter excellens LAMA 842</name>
    <dbReference type="NCBI Taxonomy" id="1306954"/>
    <lineage>
        <taxon>Bacteria</taxon>
        <taxon>Pseudomonadati</taxon>
        <taxon>Pseudomonadota</taxon>
        <taxon>Gammaproteobacteria</taxon>
        <taxon>Pseudomonadales</taxon>
        <taxon>Marinobacteraceae</taxon>
        <taxon>Marinobacter</taxon>
    </lineage>
</organism>
<dbReference type="Pfam" id="PF12048">
    <property type="entry name" value="DUF3530"/>
    <property type="match status" value="1"/>
</dbReference>
<evidence type="ECO:0000313" key="2">
    <source>
        <dbReference type="EMBL" id="KXO12207.1"/>
    </source>
</evidence>
<keyword evidence="3" id="KW-1185">Reference proteome</keyword>
<feature type="region of interest" description="Disordered" evidence="1">
    <location>
        <begin position="129"/>
        <end position="152"/>
    </location>
</feature>
<dbReference type="SUPFAM" id="SSF53474">
    <property type="entry name" value="alpha/beta-Hydrolases"/>
    <property type="match status" value="1"/>
</dbReference>
<comment type="caution">
    <text evidence="2">The sequence shown here is derived from an EMBL/GenBank/DDBJ whole genome shotgun (WGS) entry which is preliminary data.</text>
</comment>
<dbReference type="RefSeq" id="WP_082780482.1">
    <property type="nucleotide sequence ID" value="NZ_LOCO01000001.1"/>
</dbReference>
<evidence type="ECO:0000313" key="3">
    <source>
        <dbReference type="Proteomes" id="UP000070282"/>
    </source>
</evidence>
<reference evidence="3" key="1">
    <citation type="submission" date="2015-12" db="EMBL/GenBank/DDBJ databases">
        <authorList>
            <person name="Lima A."/>
            <person name="Farahani Zayas N."/>
            <person name="Castro Da Silva M.A."/>
            <person name="Cabral A."/>
            <person name="Pessatti M.L."/>
        </authorList>
    </citation>
    <scope>NUCLEOTIDE SEQUENCE [LARGE SCALE GENOMIC DNA]</scope>
    <source>
        <strain evidence="3">LAMA 842</strain>
    </source>
</reference>